<dbReference type="InterPro" id="IPR027417">
    <property type="entry name" value="P-loop_NTPase"/>
</dbReference>
<dbReference type="InterPro" id="IPR003593">
    <property type="entry name" value="AAA+_ATPase"/>
</dbReference>
<keyword evidence="1" id="KW-0813">Transport</keyword>
<evidence type="ECO:0000313" key="6">
    <source>
        <dbReference type="EMBL" id="WBW50664.1"/>
    </source>
</evidence>
<keyword evidence="2" id="KW-0547">Nucleotide-binding</keyword>
<dbReference type="PANTHER" id="PTHR42939:SF1">
    <property type="entry name" value="ABC TRANSPORTER ATP-BINDING PROTEIN ALBC-RELATED"/>
    <property type="match status" value="1"/>
</dbReference>
<gene>
    <name evidence="6" type="ORF">O6R05_03700</name>
</gene>
<dbReference type="GO" id="GO:0005524">
    <property type="term" value="F:ATP binding"/>
    <property type="evidence" value="ECO:0007669"/>
    <property type="project" value="UniProtKB-KW"/>
</dbReference>
<feature type="compositionally biased region" description="Basic and acidic residues" evidence="4">
    <location>
        <begin position="435"/>
        <end position="444"/>
    </location>
</feature>
<dbReference type="RefSeq" id="WP_271192189.1">
    <property type="nucleotide sequence ID" value="NZ_CP115667.1"/>
</dbReference>
<keyword evidence="3 6" id="KW-0067">ATP-binding</keyword>
<dbReference type="PROSITE" id="PS50893">
    <property type="entry name" value="ABC_TRANSPORTER_2"/>
    <property type="match status" value="1"/>
</dbReference>
<dbReference type="Proteomes" id="UP001210339">
    <property type="component" value="Chromosome"/>
</dbReference>
<evidence type="ECO:0000256" key="1">
    <source>
        <dbReference type="ARBA" id="ARBA00022448"/>
    </source>
</evidence>
<protein>
    <submittedName>
        <fullName evidence="6">ABC transporter ATP-binding protein</fullName>
    </submittedName>
</protein>
<keyword evidence="7" id="KW-1185">Reference proteome</keyword>
<evidence type="ECO:0000313" key="7">
    <source>
        <dbReference type="Proteomes" id="UP001210339"/>
    </source>
</evidence>
<dbReference type="InterPro" id="IPR003439">
    <property type="entry name" value="ABC_transporter-like_ATP-bd"/>
</dbReference>
<evidence type="ECO:0000256" key="2">
    <source>
        <dbReference type="ARBA" id="ARBA00022741"/>
    </source>
</evidence>
<proteinExistence type="predicted"/>
<evidence type="ECO:0000256" key="3">
    <source>
        <dbReference type="ARBA" id="ARBA00022840"/>
    </source>
</evidence>
<evidence type="ECO:0000259" key="5">
    <source>
        <dbReference type="PROSITE" id="PS50893"/>
    </source>
</evidence>
<dbReference type="SMART" id="SM00382">
    <property type="entry name" value="AAA"/>
    <property type="match status" value="1"/>
</dbReference>
<feature type="domain" description="ABC transporter" evidence="5">
    <location>
        <begin position="4"/>
        <end position="230"/>
    </location>
</feature>
<evidence type="ECO:0000256" key="4">
    <source>
        <dbReference type="SAM" id="MobiDB-lite"/>
    </source>
</evidence>
<dbReference type="SUPFAM" id="SSF52540">
    <property type="entry name" value="P-loop containing nucleoside triphosphate hydrolases"/>
    <property type="match status" value="1"/>
</dbReference>
<organism evidence="6 7">
    <name type="scientific">Peptoniphilus equinus</name>
    <dbReference type="NCBI Taxonomy" id="3016343"/>
    <lineage>
        <taxon>Bacteria</taxon>
        <taxon>Bacillati</taxon>
        <taxon>Bacillota</taxon>
        <taxon>Tissierellia</taxon>
        <taxon>Tissierellales</taxon>
        <taxon>Peptoniphilaceae</taxon>
        <taxon>Peptoniphilus</taxon>
    </lineage>
</organism>
<dbReference type="PANTHER" id="PTHR42939">
    <property type="entry name" value="ABC TRANSPORTER ATP-BINDING PROTEIN ALBC-RELATED"/>
    <property type="match status" value="1"/>
</dbReference>
<dbReference type="Gene3D" id="3.40.50.300">
    <property type="entry name" value="P-loop containing nucleotide triphosphate hydrolases"/>
    <property type="match status" value="1"/>
</dbReference>
<dbReference type="Pfam" id="PF00005">
    <property type="entry name" value="ABC_tran"/>
    <property type="match status" value="1"/>
</dbReference>
<dbReference type="InterPro" id="IPR051782">
    <property type="entry name" value="ABC_Transporter_VariousFunc"/>
</dbReference>
<name>A0ABY7QV53_9FIRM</name>
<sequence>MSAIVISDMTKRLGKKRLFQNLNLEVLEGEFFALLGQEGSGKTAIAKILFNYLKPAKGSVRIYDLDPTKDAKLIKESVSYVPEEPSFDENIRASALFSKTLKLHNFASYDEVNKLTDLFKFNSRLRFPEMTVGEKKVCAIINALITKPRLVILDEPAKFLSDEDVEVLFAYLTDLKVTEGLGAFILTDNLINAQRFCDRAAYLHDGQIQNVEYLNDKVANDKIVRIRKNLKDVTAFTTIGAILLKDSPYEKIFYYDRDMNLLSRVIADHMIEDYTIENCSLDDKMAAYFGGDRAAYFINDYGDEYRKTMEAKRQADMAHAVDTESAYSDTAMTSDETKVVESVEINAASPIAPVAPTETIKLDTAQVASASVSSREAETIPPARSIDDFKRDGDAESVPNFATDPAESDAATKKHYTLSQTQPLAPKGTMGQDSRMTDNREVRR</sequence>
<accession>A0ABY7QV53</accession>
<feature type="compositionally biased region" description="Basic and acidic residues" evidence="4">
    <location>
        <begin position="385"/>
        <end position="394"/>
    </location>
</feature>
<feature type="region of interest" description="Disordered" evidence="4">
    <location>
        <begin position="369"/>
        <end position="444"/>
    </location>
</feature>
<reference evidence="6 7" key="1">
    <citation type="submission" date="2023-01" db="EMBL/GenBank/DDBJ databases">
        <authorList>
            <person name="Lee S.H."/>
            <person name="Jung H.S."/>
            <person name="Yun J.U."/>
        </authorList>
    </citation>
    <scope>NUCLEOTIDE SEQUENCE [LARGE SCALE GENOMIC DNA]</scope>
    <source>
        <strain evidence="6 7">CBA3646</strain>
    </source>
</reference>
<dbReference type="EMBL" id="CP115667">
    <property type="protein sequence ID" value="WBW50664.1"/>
    <property type="molecule type" value="Genomic_DNA"/>
</dbReference>